<dbReference type="EMBL" id="GBXM01090519">
    <property type="protein sequence ID" value="JAH18058.1"/>
    <property type="molecule type" value="Transcribed_RNA"/>
</dbReference>
<dbReference type="AlphaFoldDB" id="A0A0E9QPG2"/>
<evidence type="ECO:0000256" key="1">
    <source>
        <dbReference type="SAM" id="Phobius"/>
    </source>
</evidence>
<keyword evidence="1" id="KW-0812">Transmembrane</keyword>
<evidence type="ECO:0000313" key="2">
    <source>
        <dbReference type="EMBL" id="JAH18058.1"/>
    </source>
</evidence>
<sequence length="46" mass="5465">MHLPGQRAVHEIGLWVFLCFIAVIFNNFSRYYRIFGSIDCICKWEA</sequence>
<accession>A0A0E9QPG2</accession>
<keyword evidence="1" id="KW-0472">Membrane</keyword>
<protein>
    <submittedName>
        <fullName evidence="2">Uncharacterized protein</fullName>
    </submittedName>
</protein>
<keyword evidence="1" id="KW-1133">Transmembrane helix</keyword>
<proteinExistence type="predicted"/>
<reference evidence="2" key="1">
    <citation type="submission" date="2014-11" db="EMBL/GenBank/DDBJ databases">
        <authorList>
            <person name="Amaro Gonzalez C."/>
        </authorList>
    </citation>
    <scope>NUCLEOTIDE SEQUENCE</scope>
</reference>
<feature type="transmembrane region" description="Helical" evidence="1">
    <location>
        <begin position="12"/>
        <end position="28"/>
    </location>
</feature>
<organism evidence="2">
    <name type="scientific">Anguilla anguilla</name>
    <name type="common">European freshwater eel</name>
    <name type="synonym">Muraena anguilla</name>
    <dbReference type="NCBI Taxonomy" id="7936"/>
    <lineage>
        <taxon>Eukaryota</taxon>
        <taxon>Metazoa</taxon>
        <taxon>Chordata</taxon>
        <taxon>Craniata</taxon>
        <taxon>Vertebrata</taxon>
        <taxon>Euteleostomi</taxon>
        <taxon>Actinopterygii</taxon>
        <taxon>Neopterygii</taxon>
        <taxon>Teleostei</taxon>
        <taxon>Anguilliformes</taxon>
        <taxon>Anguillidae</taxon>
        <taxon>Anguilla</taxon>
    </lineage>
</organism>
<reference evidence="2" key="2">
    <citation type="journal article" date="2015" name="Fish Shellfish Immunol.">
        <title>Early steps in the European eel (Anguilla anguilla)-Vibrio vulnificus interaction in the gills: Role of the RtxA13 toxin.</title>
        <authorList>
            <person name="Callol A."/>
            <person name="Pajuelo D."/>
            <person name="Ebbesson L."/>
            <person name="Teles M."/>
            <person name="MacKenzie S."/>
            <person name="Amaro C."/>
        </authorList>
    </citation>
    <scope>NUCLEOTIDE SEQUENCE</scope>
</reference>
<name>A0A0E9QPG2_ANGAN</name>